<evidence type="ECO:0000313" key="2">
    <source>
        <dbReference type="Proteomes" id="UP001596527"/>
    </source>
</evidence>
<gene>
    <name evidence="1" type="ORF">ACFQWG_10140</name>
</gene>
<dbReference type="PANTHER" id="PTHR30632">
    <property type="entry name" value="MOLYBDATE-BINDING PERIPLASMIC PROTEIN"/>
    <property type="match status" value="1"/>
</dbReference>
<evidence type="ECO:0000313" key="1">
    <source>
        <dbReference type="EMBL" id="MFC7581553.1"/>
    </source>
</evidence>
<dbReference type="RefSeq" id="WP_380974964.1">
    <property type="nucleotide sequence ID" value="NZ_JBHTEF010000001.1"/>
</dbReference>
<accession>A0ABW2SPP8</accession>
<reference evidence="2" key="1">
    <citation type="journal article" date="2019" name="Int. J. Syst. Evol. Microbiol.">
        <title>The Global Catalogue of Microorganisms (GCM) 10K type strain sequencing project: providing services to taxonomists for standard genome sequencing and annotation.</title>
        <authorList>
            <consortium name="The Broad Institute Genomics Platform"/>
            <consortium name="The Broad Institute Genome Sequencing Center for Infectious Disease"/>
            <person name="Wu L."/>
            <person name="Ma J."/>
        </authorList>
    </citation>
    <scope>NUCLEOTIDE SEQUENCE [LARGE SCALE GENOMIC DNA]</scope>
    <source>
        <strain evidence="2">CCUG 56698</strain>
    </source>
</reference>
<protein>
    <submittedName>
        <fullName evidence="1">Molybdate ABC transporter substrate-binding protein</fullName>
    </submittedName>
</protein>
<dbReference type="SUPFAM" id="SSF53850">
    <property type="entry name" value="Periplasmic binding protein-like II"/>
    <property type="match status" value="1"/>
</dbReference>
<dbReference type="Proteomes" id="UP001596527">
    <property type="component" value="Unassembled WGS sequence"/>
</dbReference>
<organism evidence="1 2">
    <name type="scientific">Schaalia naturae</name>
    <dbReference type="NCBI Taxonomy" id="635203"/>
    <lineage>
        <taxon>Bacteria</taxon>
        <taxon>Bacillati</taxon>
        <taxon>Actinomycetota</taxon>
        <taxon>Actinomycetes</taxon>
        <taxon>Actinomycetales</taxon>
        <taxon>Actinomycetaceae</taxon>
        <taxon>Schaalia</taxon>
    </lineage>
</organism>
<proteinExistence type="predicted"/>
<dbReference type="PANTHER" id="PTHR30632:SF11">
    <property type="entry name" value="BLR4797 PROTEIN"/>
    <property type="match status" value="1"/>
</dbReference>
<dbReference type="Gene3D" id="3.40.190.10">
    <property type="entry name" value="Periplasmic binding protein-like II"/>
    <property type="match status" value="2"/>
</dbReference>
<dbReference type="InterPro" id="IPR050682">
    <property type="entry name" value="ModA/WtpA"/>
</dbReference>
<dbReference type="EMBL" id="JBHTEF010000001">
    <property type="protein sequence ID" value="MFC7581553.1"/>
    <property type="molecule type" value="Genomic_DNA"/>
</dbReference>
<comment type="caution">
    <text evidence="1">The sequence shown here is derived from an EMBL/GenBank/DDBJ whole genome shotgun (WGS) entry which is preliminary data.</text>
</comment>
<sequence>MSDRSLKAISSKATRGILTALADDVTNASLPSVDLTSVGGVDAARRVAEGEPFDLVILDQDKLEALADQGAVVPETVRPLVLSEVVVGIPGQSTPRLGNPATGSPSSMATGARRETVAAYANEAELRDAVLAARRIGYSTGPSGAAVLVVLDHLGIREQVEGHLVQARPGVPVAELLAAGEVDLGFQQLSEMAGHDGVTVLGPLPVGCAITSTFAVAVGGHSADPEGARTVIDRWTSAAVNTLKTDQFFLIPGDDHVH</sequence>
<dbReference type="Pfam" id="PF13531">
    <property type="entry name" value="SBP_bac_11"/>
    <property type="match status" value="1"/>
</dbReference>
<name>A0ABW2SPP8_9ACTO</name>
<keyword evidence="2" id="KW-1185">Reference proteome</keyword>